<reference evidence="1" key="1">
    <citation type="submission" date="2021-04" db="EMBL/GenBank/DDBJ databases">
        <title>The complete genome sequence of Caulobacter sp. S6.</title>
        <authorList>
            <person name="Tang Y."/>
            <person name="Ouyang W."/>
            <person name="Liu Q."/>
            <person name="Huang B."/>
            <person name="Guo Z."/>
            <person name="Lei P."/>
        </authorList>
    </citation>
    <scope>NUCLEOTIDE SEQUENCE</scope>
    <source>
        <strain evidence="1">S6</strain>
    </source>
</reference>
<protein>
    <submittedName>
        <fullName evidence="1">Uncharacterized protein</fullName>
    </submittedName>
</protein>
<dbReference type="EMBL" id="CP073078">
    <property type="protein sequence ID" value="QUD90729.1"/>
    <property type="molecule type" value="Genomic_DNA"/>
</dbReference>
<keyword evidence="2" id="KW-1185">Reference proteome</keyword>
<proteinExistence type="predicted"/>
<dbReference type="KEGG" id="caul:KCG34_10045"/>
<accession>A0A975G537</accession>
<name>A0A975G537_9CAUL</name>
<sequence>MSASGLALNHRSRSIFSRRQRAWLAK</sequence>
<gene>
    <name evidence="1" type="ORF">KCG34_10045</name>
</gene>
<dbReference type="Proteomes" id="UP000676409">
    <property type="component" value="Chromosome"/>
</dbReference>
<dbReference type="AlphaFoldDB" id="A0A975G537"/>
<evidence type="ECO:0000313" key="1">
    <source>
        <dbReference type="EMBL" id="QUD90729.1"/>
    </source>
</evidence>
<organism evidence="1 2">
    <name type="scientific">Phenylobacterium montanum</name>
    <dbReference type="NCBI Taxonomy" id="2823693"/>
    <lineage>
        <taxon>Bacteria</taxon>
        <taxon>Pseudomonadati</taxon>
        <taxon>Pseudomonadota</taxon>
        <taxon>Alphaproteobacteria</taxon>
        <taxon>Caulobacterales</taxon>
        <taxon>Caulobacteraceae</taxon>
        <taxon>Phenylobacterium</taxon>
    </lineage>
</organism>
<evidence type="ECO:0000313" key="2">
    <source>
        <dbReference type="Proteomes" id="UP000676409"/>
    </source>
</evidence>